<feature type="domain" description="Serine aminopeptidase S33" evidence="2">
    <location>
        <begin position="16"/>
        <end position="226"/>
    </location>
</feature>
<feature type="active site" description="Nucleophile" evidence="1">
    <location>
        <position position="93"/>
    </location>
</feature>
<comment type="caution">
    <text evidence="3">The sequence shown here is derived from an EMBL/GenBank/DDBJ whole genome shotgun (WGS) entry which is preliminary data.</text>
</comment>
<keyword evidence="4" id="KW-1185">Reference proteome</keyword>
<dbReference type="OrthoDB" id="9800213at2"/>
<dbReference type="Proteomes" id="UP000285120">
    <property type="component" value="Unassembled WGS sequence"/>
</dbReference>
<reference evidence="3 4" key="1">
    <citation type="submission" date="2018-09" db="EMBL/GenBank/DDBJ databases">
        <title>Genomic Encyclopedia of Archaeal and Bacterial Type Strains, Phase II (KMG-II): from individual species to whole genera.</title>
        <authorList>
            <person name="Goeker M."/>
        </authorList>
    </citation>
    <scope>NUCLEOTIDE SEQUENCE [LARGE SCALE GENOMIC DNA]</scope>
    <source>
        <strain evidence="3 4">DSM 17008</strain>
    </source>
</reference>
<evidence type="ECO:0000256" key="1">
    <source>
        <dbReference type="PIRSR" id="PIRSR017388-1"/>
    </source>
</evidence>
<gene>
    <name evidence="3" type="ORF">ATL39_0799</name>
</gene>
<evidence type="ECO:0000313" key="4">
    <source>
        <dbReference type="Proteomes" id="UP000285120"/>
    </source>
</evidence>
<name>A0A419V995_9BACL</name>
<sequence length="250" mass="28081">MKVVPPKPFTFEGGNRAVLLLHGFTGSSADVRMLGRYLQKQGYTSHAPVYKGHGVPPEELMDSNASDWWKDVEAGWNHLKEQGYEEIAVAGLSLGGLMSLKAGYTFGAKGIVPMCAPLTTIENKERLYKGVLQYAKEYKQLEGKDEEQVDEEMEAFKQLPLDALDSLNGMITEVKDSLDMIYAPVKVVQARQDEMVELKSADIIYEEVASSVKSLDWYEESPHVITLGPEKQDLHENIYQFLESLDWSTK</sequence>
<dbReference type="InterPro" id="IPR012354">
    <property type="entry name" value="Esterase_lipase"/>
</dbReference>
<accession>A0A419V995</accession>
<organism evidence="3 4">
    <name type="scientific">Sinobaca qinghaiensis</name>
    <dbReference type="NCBI Taxonomy" id="342944"/>
    <lineage>
        <taxon>Bacteria</taxon>
        <taxon>Bacillati</taxon>
        <taxon>Bacillota</taxon>
        <taxon>Bacilli</taxon>
        <taxon>Bacillales</taxon>
        <taxon>Sporolactobacillaceae</taxon>
        <taxon>Sinobaca</taxon>
    </lineage>
</organism>
<dbReference type="SUPFAM" id="SSF53474">
    <property type="entry name" value="alpha/beta-Hydrolases"/>
    <property type="match status" value="1"/>
</dbReference>
<protein>
    <submittedName>
        <fullName evidence="3">Carboxylesterase</fullName>
    </submittedName>
</protein>
<dbReference type="Gene3D" id="3.40.50.1820">
    <property type="entry name" value="alpha/beta hydrolase"/>
    <property type="match status" value="1"/>
</dbReference>
<dbReference type="Pfam" id="PF12146">
    <property type="entry name" value="Hydrolase_4"/>
    <property type="match status" value="1"/>
</dbReference>
<dbReference type="InterPro" id="IPR022742">
    <property type="entry name" value="Hydrolase_4"/>
</dbReference>
<evidence type="ECO:0000313" key="3">
    <source>
        <dbReference type="EMBL" id="RKD76580.1"/>
    </source>
</evidence>
<evidence type="ECO:0000259" key="2">
    <source>
        <dbReference type="Pfam" id="PF12146"/>
    </source>
</evidence>
<dbReference type="GO" id="GO:0052689">
    <property type="term" value="F:carboxylic ester hydrolase activity"/>
    <property type="evidence" value="ECO:0007669"/>
    <property type="project" value="InterPro"/>
</dbReference>
<dbReference type="RefSeq" id="WP_120191970.1">
    <property type="nucleotide sequence ID" value="NZ_RAPK01000006.1"/>
</dbReference>
<dbReference type="AlphaFoldDB" id="A0A419V995"/>
<feature type="active site" description="Charge relay system" evidence="1">
    <location>
        <position position="223"/>
    </location>
</feature>
<feature type="active site" description="Charge relay system" evidence="1">
    <location>
        <position position="193"/>
    </location>
</feature>
<proteinExistence type="predicted"/>
<dbReference type="PIRSF" id="PIRSF017388">
    <property type="entry name" value="Esterase_lipase"/>
    <property type="match status" value="1"/>
</dbReference>
<dbReference type="EMBL" id="RAPK01000006">
    <property type="protein sequence ID" value="RKD76580.1"/>
    <property type="molecule type" value="Genomic_DNA"/>
</dbReference>
<dbReference type="InterPro" id="IPR029058">
    <property type="entry name" value="AB_hydrolase_fold"/>
</dbReference>